<keyword evidence="2" id="KW-1185">Reference proteome</keyword>
<dbReference type="AlphaFoldDB" id="A0A448XSY8"/>
<dbReference type="EMBL" id="CAAALY010291695">
    <property type="protein sequence ID" value="VEL44198.1"/>
    <property type="molecule type" value="Genomic_DNA"/>
</dbReference>
<name>A0A448XSY8_9PLAT</name>
<organism evidence="1 2">
    <name type="scientific">Protopolystoma xenopodis</name>
    <dbReference type="NCBI Taxonomy" id="117903"/>
    <lineage>
        <taxon>Eukaryota</taxon>
        <taxon>Metazoa</taxon>
        <taxon>Spiralia</taxon>
        <taxon>Lophotrochozoa</taxon>
        <taxon>Platyhelminthes</taxon>
        <taxon>Monogenea</taxon>
        <taxon>Polyopisthocotylea</taxon>
        <taxon>Polystomatidea</taxon>
        <taxon>Polystomatidae</taxon>
        <taxon>Protopolystoma</taxon>
    </lineage>
</organism>
<dbReference type="OrthoDB" id="6249210at2759"/>
<protein>
    <submittedName>
        <fullName evidence="1">Uncharacterized protein</fullName>
    </submittedName>
</protein>
<proteinExistence type="predicted"/>
<gene>
    <name evidence="1" type="ORF">PXEA_LOCUS37638</name>
</gene>
<evidence type="ECO:0000313" key="1">
    <source>
        <dbReference type="EMBL" id="VEL44198.1"/>
    </source>
</evidence>
<evidence type="ECO:0000313" key="2">
    <source>
        <dbReference type="Proteomes" id="UP000784294"/>
    </source>
</evidence>
<dbReference type="Proteomes" id="UP000784294">
    <property type="component" value="Unassembled WGS sequence"/>
</dbReference>
<reference evidence="1" key="1">
    <citation type="submission" date="2018-11" db="EMBL/GenBank/DDBJ databases">
        <authorList>
            <consortium name="Pathogen Informatics"/>
        </authorList>
    </citation>
    <scope>NUCLEOTIDE SEQUENCE</scope>
</reference>
<sequence length="101" mass="11550">MQLSHRPGSLLMPGSVVLCMATGVSKNLTIHWKYVSGERIKTSGNKLYIGLAQLDKASKNPPLITYECRAKRDDENLVRNVTYKLARKSFYIYTHSFMHFL</sequence>
<accession>A0A448XSY8</accession>
<comment type="caution">
    <text evidence="1">The sequence shown here is derived from an EMBL/GenBank/DDBJ whole genome shotgun (WGS) entry which is preliminary data.</text>
</comment>